<reference evidence="1" key="1">
    <citation type="submission" date="2019-08" db="EMBL/GenBank/DDBJ databases">
        <authorList>
            <person name="Kucharzyk K."/>
            <person name="Murdoch R.W."/>
            <person name="Higgins S."/>
            <person name="Loffler F."/>
        </authorList>
    </citation>
    <scope>NUCLEOTIDE SEQUENCE</scope>
</reference>
<dbReference type="EMBL" id="VSSQ01097431">
    <property type="protein sequence ID" value="MPN40801.1"/>
    <property type="molecule type" value="Genomic_DNA"/>
</dbReference>
<name>A0A645HP29_9ZZZZ</name>
<sequence>MSDAVVGDVGKQRPQHRHAGQCNRLLTVLFPRQRNARPDARSSRFDVPLHTGDLPGKADTWFSL</sequence>
<proteinExistence type="predicted"/>
<accession>A0A645HP29</accession>
<evidence type="ECO:0000313" key="1">
    <source>
        <dbReference type="EMBL" id="MPN40801.1"/>
    </source>
</evidence>
<organism evidence="1">
    <name type="scientific">bioreactor metagenome</name>
    <dbReference type="NCBI Taxonomy" id="1076179"/>
    <lineage>
        <taxon>unclassified sequences</taxon>
        <taxon>metagenomes</taxon>
        <taxon>ecological metagenomes</taxon>
    </lineage>
</organism>
<gene>
    <name evidence="1" type="ORF">SDC9_188340</name>
</gene>
<protein>
    <submittedName>
        <fullName evidence="1">Uncharacterized protein</fullName>
    </submittedName>
</protein>
<comment type="caution">
    <text evidence="1">The sequence shown here is derived from an EMBL/GenBank/DDBJ whole genome shotgun (WGS) entry which is preliminary data.</text>
</comment>
<dbReference type="AlphaFoldDB" id="A0A645HP29"/>